<dbReference type="Proteomes" id="UP001281130">
    <property type="component" value="Unassembled WGS sequence"/>
</dbReference>
<dbReference type="Gene3D" id="3.40.50.1480">
    <property type="entry name" value="Adenosylhomocysteinase-like"/>
    <property type="match status" value="1"/>
</dbReference>
<dbReference type="PATRIC" id="fig|42256.3.peg.3034"/>
<feature type="binding site" evidence="4">
    <location>
        <position position="352"/>
    </location>
    <ligand>
        <name>NAD(+)</name>
        <dbReference type="ChEBI" id="CHEBI:57540"/>
    </ligand>
</feature>
<evidence type="ECO:0000259" key="5">
    <source>
        <dbReference type="SMART" id="SM00997"/>
    </source>
</evidence>
<dbReference type="InterPro" id="IPR036291">
    <property type="entry name" value="NAD(P)-bd_dom_sf"/>
</dbReference>
<keyword evidence="2" id="KW-0554">One-carbon metabolism</keyword>
<comment type="similarity">
    <text evidence="1">Belongs to the adenosylhomocysteinase family.</text>
</comment>
<dbReference type="PANTHER" id="PTHR23420:SF0">
    <property type="entry name" value="ADENOSYLHOMOCYSTEINASE"/>
    <property type="match status" value="1"/>
</dbReference>
<feature type="binding site" evidence="4">
    <location>
        <position position="242"/>
    </location>
    <ligand>
        <name>NAD(+)</name>
        <dbReference type="ChEBI" id="CHEBI:57540"/>
    </ligand>
</feature>
<sequence>MKGASEVLDPGLAPEGHRKIDWAARHSPVLNRVRDRYLKDGTFEGLGVGVALPIEAKTAYLTVVLAEAGARVAVASPGPFFVQDDVAAALAERGVAVYASSRNPPEEADRPLERVLDFALDGREAVLIDDRAGLGRLAHTTRRNLLPRVRGASEETTSGVAKFRAMEAEGALEFPAIAANDARCKYLFDNRYGTGQSTLTALMHSTNQMVGGKRVVVLGYGWCGKGIARYAAGLGARVFVCEVDPVRGLEAYADGFDVLPALEAAELGEVFVTATGSRDVLREEHFERMRDGAILANAGGVDVEIDVAGLRDASSEVREVRRNVEEFSVSGGRRLYLVGRGMVVNLTAGDGHPVEIMDLTFSVQALCARRLAREHRSMHLGVHLLPEEIDEEVARIKLQTVGMSVDSLTPEQERFLTTWRE</sequence>
<gene>
    <name evidence="6" type="ORF">RradSPS_2985</name>
    <name evidence="7" type="ORF">SIL72_16045</name>
</gene>
<dbReference type="GO" id="GO:0005829">
    <property type="term" value="C:cytosol"/>
    <property type="evidence" value="ECO:0007669"/>
    <property type="project" value="TreeGrafter"/>
</dbReference>
<evidence type="ECO:0000256" key="3">
    <source>
        <dbReference type="ARBA" id="ARBA00023027"/>
    </source>
</evidence>
<dbReference type="InterPro" id="IPR020082">
    <property type="entry name" value="S-Ado-L-homoCys_hydrolase_CS"/>
</dbReference>
<dbReference type="SUPFAM" id="SSF51735">
    <property type="entry name" value="NAD(P)-binding Rossmann-fold domains"/>
    <property type="match status" value="1"/>
</dbReference>
<dbReference type="InterPro" id="IPR015878">
    <property type="entry name" value="Ado_hCys_hydrolase_NAD-bd"/>
</dbReference>
<dbReference type="SUPFAM" id="SSF52283">
    <property type="entry name" value="Formate/glycerate dehydrogenase catalytic domain-like"/>
    <property type="match status" value="1"/>
</dbReference>
<dbReference type="HOGENOM" id="CLU_025194_2_1_11"/>
<evidence type="ECO:0000313" key="6">
    <source>
        <dbReference type="EMBL" id="AHY48268.1"/>
    </source>
</evidence>
<dbReference type="GO" id="GO:0033353">
    <property type="term" value="P:S-adenosylmethionine cycle"/>
    <property type="evidence" value="ECO:0007669"/>
    <property type="project" value="TreeGrafter"/>
</dbReference>
<proteinExistence type="inferred from homology"/>
<reference evidence="6 8" key="1">
    <citation type="submission" date="2014-03" db="EMBL/GenBank/DDBJ databases">
        <title>Complete genome sequence of the Radio-Resistant Rubrobacter radiotolerans RSPS-4.</title>
        <authorList>
            <person name="Egas C.C."/>
            <person name="Barroso C.C."/>
            <person name="Froufe H.J.C."/>
            <person name="Pacheco J.J."/>
            <person name="Albuquerque L.L."/>
            <person name="da Costa M.M.S."/>
        </authorList>
    </citation>
    <scope>NUCLEOTIDE SEQUENCE [LARGE SCALE GENOMIC DNA]</scope>
    <source>
        <strain evidence="6 8">RSPS-4</strain>
        <plasmid evidence="6 8">2</plasmid>
    </source>
</reference>
<evidence type="ECO:0000313" key="8">
    <source>
        <dbReference type="Proteomes" id="UP000025229"/>
    </source>
</evidence>
<evidence type="ECO:0000256" key="2">
    <source>
        <dbReference type="ARBA" id="ARBA00022563"/>
    </source>
</evidence>
<dbReference type="eggNOG" id="COG0499">
    <property type="taxonomic scope" value="Bacteria"/>
</dbReference>
<dbReference type="AlphaFoldDB" id="A0A023X7F6"/>
<comment type="cofactor">
    <cofactor evidence="4">
        <name>NAD(+)</name>
        <dbReference type="ChEBI" id="CHEBI:57540"/>
    </cofactor>
    <text evidence="4">Binds 1 NAD(+) per subunit.</text>
</comment>
<name>A0A023X7F6_RUBRA</name>
<dbReference type="PIRSF" id="PIRSF001109">
    <property type="entry name" value="Ad_hcy_hydrolase"/>
    <property type="match status" value="1"/>
</dbReference>
<dbReference type="RefSeq" id="WP_041338999.1">
    <property type="nucleotide sequence ID" value="NZ_CP007516.1"/>
</dbReference>
<keyword evidence="8" id="KW-1185">Reference proteome</keyword>
<dbReference type="EMBL" id="CP007516">
    <property type="protein sequence ID" value="AHY48268.1"/>
    <property type="molecule type" value="Genomic_DNA"/>
</dbReference>
<geneLocation type="plasmid" evidence="6">
    <name>2</name>
</geneLocation>
<keyword evidence="3 4" id="KW-0520">NAD</keyword>
<dbReference type="NCBIfam" id="NF004005">
    <property type="entry name" value="PRK05476.2-3"/>
    <property type="match status" value="1"/>
</dbReference>
<dbReference type="Pfam" id="PF05221">
    <property type="entry name" value="AdoHcyase"/>
    <property type="match status" value="2"/>
</dbReference>
<dbReference type="Proteomes" id="UP000025229">
    <property type="component" value="Plasmid 2"/>
</dbReference>
<keyword evidence="6" id="KW-0614">Plasmid</keyword>
<dbReference type="InterPro" id="IPR000043">
    <property type="entry name" value="Adenosylhomocysteinase-like"/>
</dbReference>
<dbReference type="OrthoDB" id="9802717at2"/>
<protein>
    <submittedName>
        <fullName evidence="7">Adenosylhomocysteinase</fullName>
    </submittedName>
    <submittedName>
        <fullName evidence="6">S-adenosylhomocysteine hydrolase</fullName>
    </submittedName>
</protein>
<reference evidence="7" key="2">
    <citation type="submission" date="2023-11" db="EMBL/GenBank/DDBJ databases">
        <title>MicrobeMod: A computational toolkit for identifying prokaryotic methylation and restriction-modification with nanopore sequencing.</title>
        <authorList>
            <person name="Crits-Christoph A."/>
            <person name="Kang S.C."/>
            <person name="Lee H."/>
            <person name="Ostrov N."/>
        </authorList>
    </citation>
    <scope>NUCLEOTIDE SEQUENCE</scope>
    <source>
        <strain evidence="7">ATCC 51242</strain>
    </source>
</reference>
<dbReference type="Pfam" id="PF00670">
    <property type="entry name" value="AdoHcyase_NAD"/>
    <property type="match status" value="1"/>
</dbReference>
<dbReference type="KEGG" id="rrd:RradSPS_2985"/>
<accession>A0A023X7F6</accession>
<evidence type="ECO:0000313" key="7">
    <source>
        <dbReference type="EMBL" id="MDX5895541.1"/>
    </source>
</evidence>
<dbReference type="SMART" id="SM00996">
    <property type="entry name" value="AdoHcyase"/>
    <property type="match status" value="1"/>
</dbReference>
<dbReference type="Gene3D" id="3.40.50.720">
    <property type="entry name" value="NAD(P)-binding Rossmann-like Domain"/>
    <property type="match status" value="1"/>
</dbReference>
<dbReference type="GO" id="GO:0004013">
    <property type="term" value="F:adenosylhomocysteinase activity"/>
    <property type="evidence" value="ECO:0007669"/>
    <property type="project" value="TreeGrafter"/>
</dbReference>
<dbReference type="GO" id="GO:0006730">
    <property type="term" value="P:one-carbon metabolic process"/>
    <property type="evidence" value="ECO:0007669"/>
    <property type="project" value="UniProtKB-KW"/>
</dbReference>
<feature type="domain" description="S-adenosyl-L-homocysteine hydrolase NAD binding" evidence="5">
    <location>
        <begin position="190"/>
        <end position="351"/>
    </location>
</feature>
<dbReference type="SMART" id="SM00997">
    <property type="entry name" value="AdoHcyase_NAD"/>
    <property type="match status" value="1"/>
</dbReference>
<dbReference type="EMBL" id="JAWXXX010000003">
    <property type="protein sequence ID" value="MDX5895541.1"/>
    <property type="molecule type" value="Genomic_DNA"/>
</dbReference>
<dbReference type="PANTHER" id="PTHR23420">
    <property type="entry name" value="ADENOSYLHOMOCYSTEINASE"/>
    <property type="match status" value="1"/>
</dbReference>
<dbReference type="PROSITE" id="PS00739">
    <property type="entry name" value="ADOHCYASE_2"/>
    <property type="match status" value="1"/>
</dbReference>
<organism evidence="6 8">
    <name type="scientific">Rubrobacter radiotolerans</name>
    <name type="common">Arthrobacter radiotolerans</name>
    <dbReference type="NCBI Taxonomy" id="42256"/>
    <lineage>
        <taxon>Bacteria</taxon>
        <taxon>Bacillati</taxon>
        <taxon>Actinomycetota</taxon>
        <taxon>Rubrobacteria</taxon>
        <taxon>Rubrobacterales</taxon>
        <taxon>Rubrobacteraceae</taxon>
        <taxon>Rubrobacter</taxon>
    </lineage>
</organism>
<evidence type="ECO:0000256" key="1">
    <source>
        <dbReference type="ARBA" id="ARBA00007122"/>
    </source>
</evidence>
<dbReference type="InterPro" id="IPR042172">
    <property type="entry name" value="Adenosylhomocyst_ase-like_sf"/>
</dbReference>
<dbReference type="CDD" id="cd00401">
    <property type="entry name" value="SAHH"/>
    <property type="match status" value="1"/>
</dbReference>
<feature type="binding site" evidence="4">
    <location>
        <begin position="221"/>
        <end position="226"/>
    </location>
    <ligand>
        <name>NAD(+)</name>
        <dbReference type="ChEBI" id="CHEBI:57540"/>
    </ligand>
</feature>
<feature type="binding site" evidence="4">
    <location>
        <position position="345"/>
    </location>
    <ligand>
        <name>NAD(+)</name>
        <dbReference type="ChEBI" id="CHEBI:57540"/>
    </ligand>
</feature>
<evidence type="ECO:0000256" key="4">
    <source>
        <dbReference type="PIRSR" id="PIRSR001109-2"/>
    </source>
</evidence>
<keyword evidence="6" id="KW-0378">Hydrolase</keyword>